<dbReference type="InterPro" id="IPR050141">
    <property type="entry name" value="GCL_type2/YbdK_subfam"/>
</dbReference>
<dbReference type="Proteomes" id="UP000271010">
    <property type="component" value="Unassembled WGS sequence"/>
</dbReference>
<dbReference type="InterPro" id="IPR006336">
    <property type="entry name" value="GCS2"/>
</dbReference>
<name>A0A3M9MSL9_9BACT</name>
<reference evidence="1 2" key="1">
    <citation type="submission" date="2018-11" db="EMBL/GenBank/DDBJ databases">
        <title>Rufibacter latericius sp. nov., isolated from water in Baiyang Lake.</title>
        <authorList>
            <person name="Yang Y."/>
        </authorList>
    </citation>
    <scope>NUCLEOTIDE SEQUENCE [LARGE SCALE GENOMIC DNA]</scope>
    <source>
        <strain evidence="1 2">MCC P1</strain>
    </source>
</reference>
<sequence>MSSVKKLGLFEGYGVEIEYMIVDQDTLEVKPISDEVLKAEAGMLTSDVERDTMAWSNELVLHVLELKTNGPADSLTDLAHQFHTEVQRVNTLLLPFKAMLLPSGAHPFMDPHTQTVLWPHDASEIYEAYNRIFNCQGHGWSNLQSTHVNLPFGTDEEFGRLHAAIRLVLPLIPALSAASPLLDGKFTGYLDARLEVYRTNQQKIPLIAGEVVPEAVFSQKDYEAEIFEPMYQAIAPFDPEGELQDEFLNSRGAIARFSRGAIEIRIIDNQECPLADIAIVAFVSEVLKKLVAEQWSTYADQQQADTSRLATVFRASLKNGFETIIEDADYLRLLGMAVERASLQQVWQHLWQEIREENTLTAEIRHAIETILEQGNLSQRILQVLGENPSLEQIKGVYRQLAKCLAYNKLFTP</sequence>
<dbReference type="Gene3D" id="3.30.590.20">
    <property type="match status" value="1"/>
</dbReference>
<dbReference type="PANTHER" id="PTHR36510">
    <property type="entry name" value="GLUTAMATE--CYSTEINE LIGASE 2-RELATED"/>
    <property type="match status" value="1"/>
</dbReference>
<proteinExistence type="predicted"/>
<dbReference type="InterPro" id="IPR014746">
    <property type="entry name" value="Gln_synth/guanido_kin_cat_dom"/>
</dbReference>
<dbReference type="AlphaFoldDB" id="A0A3M9MSL9"/>
<organism evidence="1 2">
    <name type="scientific">Rufibacter immobilis</name>
    <dbReference type="NCBI Taxonomy" id="1348778"/>
    <lineage>
        <taxon>Bacteria</taxon>
        <taxon>Pseudomonadati</taxon>
        <taxon>Bacteroidota</taxon>
        <taxon>Cytophagia</taxon>
        <taxon>Cytophagales</taxon>
        <taxon>Hymenobacteraceae</taxon>
        <taxon>Rufibacter</taxon>
    </lineage>
</organism>
<keyword evidence="2" id="KW-1185">Reference proteome</keyword>
<comment type="caution">
    <text evidence="1">The sequence shown here is derived from an EMBL/GenBank/DDBJ whole genome shotgun (WGS) entry which is preliminary data.</text>
</comment>
<dbReference type="GO" id="GO:0042398">
    <property type="term" value="P:modified amino acid biosynthetic process"/>
    <property type="evidence" value="ECO:0007669"/>
    <property type="project" value="InterPro"/>
</dbReference>
<keyword evidence="1" id="KW-0436">Ligase</keyword>
<dbReference type="OrthoDB" id="9804786at2"/>
<dbReference type="PANTHER" id="PTHR36510:SF1">
    <property type="entry name" value="GLUTAMATE--CYSTEINE LIGASE 2-RELATED"/>
    <property type="match status" value="1"/>
</dbReference>
<dbReference type="SUPFAM" id="SSF55931">
    <property type="entry name" value="Glutamine synthetase/guanido kinase"/>
    <property type="match status" value="1"/>
</dbReference>
<evidence type="ECO:0000313" key="2">
    <source>
        <dbReference type="Proteomes" id="UP000271010"/>
    </source>
</evidence>
<evidence type="ECO:0000313" key="1">
    <source>
        <dbReference type="EMBL" id="RNI27718.1"/>
    </source>
</evidence>
<accession>A0A3M9MSL9</accession>
<protein>
    <submittedName>
        <fullName evidence="1">Glutamate--cysteine ligase</fullName>
    </submittedName>
</protein>
<dbReference type="RefSeq" id="WP_123134183.1">
    <property type="nucleotide sequence ID" value="NZ_RJJE01000017.1"/>
</dbReference>
<dbReference type="EMBL" id="RJJE01000017">
    <property type="protein sequence ID" value="RNI27718.1"/>
    <property type="molecule type" value="Genomic_DNA"/>
</dbReference>
<gene>
    <name evidence="1" type="ORF">EFA69_16515</name>
</gene>
<dbReference type="GO" id="GO:0004357">
    <property type="term" value="F:glutamate-cysteine ligase activity"/>
    <property type="evidence" value="ECO:0007669"/>
    <property type="project" value="InterPro"/>
</dbReference>
<dbReference type="Pfam" id="PF04107">
    <property type="entry name" value="GCS2"/>
    <property type="match status" value="1"/>
</dbReference>